<feature type="non-terminal residue" evidence="1">
    <location>
        <position position="1"/>
    </location>
</feature>
<dbReference type="EMBL" id="JACGCM010001793">
    <property type="protein sequence ID" value="KAF6149568.1"/>
    <property type="molecule type" value="Genomic_DNA"/>
</dbReference>
<evidence type="ECO:0000313" key="1">
    <source>
        <dbReference type="EMBL" id="KAF6149568.1"/>
    </source>
</evidence>
<reference evidence="1 2" key="1">
    <citation type="journal article" date="2020" name="IScience">
        <title>Genome Sequencing of the Endangered Kingdonia uniflora (Circaeasteraceae, Ranunculales) Reveals Potential Mechanisms of Evolutionary Specialization.</title>
        <authorList>
            <person name="Sun Y."/>
            <person name="Deng T."/>
            <person name="Zhang A."/>
            <person name="Moore M.J."/>
            <person name="Landis J.B."/>
            <person name="Lin N."/>
            <person name="Zhang H."/>
            <person name="Zhang X."/>
            <person name="Huang J."/>
            <person name="Zhang X."/>
            <person name="Sun H."/>
            <person name="Wang H."/>
        </authorList>
    </citation>
    <scope>NUCLEOTIDE SEQUENCE [LARGE SCALE GENOMIC DNA]</scope>
    <source>
        <strain evidence="1">TB1705</strain>
        <tissue evidence="1">Leaf</tissue>
    </source>
</reference>
<proteinExistence type="predicted"/>
<organism evidence="1 2">
    <name type="scientific">Kingdonia uniflora</name>
    <dbReference type="NCBI Taxonomy" id="39325"/>
    <lineage>
        <taxon>Eukaryota</taxon>
        <taxon>Viridiplantae</taxon>
        <taxon>Streptophyta</taxon>
        <taxon>Embryophyta</taxon>
        <taxon>Tracheophyta</taxon>
        <taxon>Spermatophyta</taxon>
        <taxon>Magnoliopsida</taxon>
        <taxon>Ranunculales</taxon>
        <taxon>Circaeasteraceae</taxon>
        <taxon>Kingdonia</taxon>
    </lineage>
</organism>
<evidence type="ECO:0000313" key="2">
    <source>
        <dbReference type="Proteomes" id="UP000541444"/>
    </source>
</evidence>
<gene>
    <name evidence="1" type="ORF">GIB67_003716</name>
</gene>
<name>A0A7J7M475_9MAGN</name>
<keyword evidence="2" id="KW-1185">Reference proteome</keyword>
<dbReference type="AlphaFoldDB" id="A0A7J7M475"/>
<protein>
    <submittedName>
        <fullName evidence="1">Uncharacterized protein</fullName>
    </submittedName>
</protein>
<accession>A0A7J7M475</accession>
<sequence length="66" mass="7676">LFISIQVVHYIYLSFVLKKFPSLLYSFSVGIFQNLYLFLSLEPMTSWSFILCDSYTIAKSLVSHCL</sequence>
<comment type="caution">
    <text evidence="1">The sequence shown here is derived from an EMBL/GenBank/DDBJ whole genome shotgun (WGS) entry which is preliminary data.</text>
</comment>
<dbReference type="Proteomes" id="UP000541444">
    <property type="component" value="Unassembled WGS sequence"/>
</dbReference>